<sequence>MCESIDKESLKNIELDKVCRICLSKRQSMRPLFGELIVDMLMEIAHVKIQNIDGWPNQICLQCIHQISRFHAFKTRVEKLDAQLREYIKGLTVIVEEPTLGQLEITKDISTLKNHTFNRSDAIQHIQTPIQTQNSQTQSQMIVNSTQVLNNSHNTQFINTAGQIVQGHLIPGPENTVQMITTPSGTAQLLHIQRSNNDGCEIIVQPADMGKEFLIM</sequence>
<dbReference type="EMBL" id="UFQS01002239">
    <property type="protein sequence ID" value="SSX13575.1"/>
    <property type="molecule type" value="Genomic_DNA"/>
</dbReference>
<dbReference type="GO" id="GO:0005634">
    <property type="term" value="C:nucleus"/>
    <property type="evidence" value="ECO:0007669"/>
    <property type="project" value="InterPro"/>
</dbReference>
<keyword evidence="1" id="KW-0479">Metal-binding</keyword>
<keyword evidence="1" id="KW-0862">Zinc</keyword>
<reference evidence="3" key="1">
    <citation type="submission" date="2018-04" db="EMBL/GenBank/DDBJ databases">
        <authorList>
            <person name="Go L.Y."/>
            <person name="Mitchell J.A."/>
        </authorList>
    </citation>
    <scope>NUCLEOTIDE SEQUENCE</scope>
    <source>
        <tissue evidence="3">Whole organism</tissue>
    </source>
</reference>
<gene>
    <name evidence="4" type="primary">CSON005779</name>
</gene>
<proteinExistence type="predicted"/>
<reference evidence="4" key="2">
    <citation type="submission" date="2018-07" db="EMBL/GenBank/DDBJ databases">
        <authorList>
            <person name="Quirk P.G."/>
            <person name="Krulwich T.A."/>
        </authorList>
    </citation>
    <scope>NUCLEOTIDE SEQUENCE</scope>
</reference>
<name>A0A336MRD5_CULSO</name>
<dbReference type="SMART" id="SM00868">
    <property type="entry name" value="zf-AD"/>
    <property type="match status" value="1"/>
</dbReference>
<organism evidence="4">
    <name type="scientific">Culicoides sonorensis</name>
    <name type="common">Biting midge</name>
    <dbReference type="NCBI Taxonomy" id="179676"/>
    <lineage>
        <taxon>Eukaryota</taxon>
        <taxon>Metazoa</taxon>
        <taxon>Ecdysozoa</taxon>
        <taxon>Arthropoda</taxon>
        <taxon>Hexapoda</taxon>
        <taxon>Insecta</taxon>
        <taxon>Pterygota</taxon>
        <taxon>Neoptera</taxon>
        <taxon>Endopterygota</taxon>
        <taxon>Diptera</taxon>
        <taxon>Nematocera</taxon>
        <taxon>Chironomoidea</taxon>
        <taxon>Ceratopogonidae</taxon>
        <taxon>Ceratopogoninae</taxon>
        <taxon>Culicoides</taxon>
        <taxon>Monoculicoides</taxon>
    </lineage>
</organism>
<evidence type="ECO:0000313" key="3">
    <source>
        <dbReference type="EMBL" id="SSX13575.1"/>
    </source>
</evidence>
<dbReference type="InterPro" id="IPR012934">
    <property type="entry name" value="Znf_AD"/>
</dbReference>
<protein>
    <submittedName>
        <fullName evidence="4">CSON005779 protein</fullName>
    </submittedName>
</protein>
<evidence type="ECO:0000313" key="4">
    <source>
        <dbReference type="EMBL" id="SSX33002.1"/>
    </source>
</evidence>
<feature type="binding site" evidence="1">
    <location>
        <position position="19"/>
    </location>
    <ligand>
        <name>Zn(2+)</name>
        <dbReference type="ChEBI" id="CHEBI:29105"/>
    </ligand>
</feature>
<dbReference type="PANTHER" id="PTHR39942">
    <property type="entry name" value="BCDNA.LD26519-RELATED"/>
    <property type="match status" value="1"/>
</dbReference>
<evidence type="ECO:0000259" key="2">
    <source>
        <dbReference type="PROSITE" id="PS51915"/>
    </source>
</evidence>
<feature type="binding site" evidence="1">
    <location>
        <position position="22"/>
    </location>
    <ligand>
        <name>Zn(2+)</name>
        <dbReference type="ChEBI" id="CHEBI:29105"/>
    </ligand>
</feature>
<dbReference type="VEuPathDB" id="VectorBase:CSON005779"/>
<accession>A0A336MRD5</accession>
<dbReference type="EMBL" id="UFQT01002239">
    <property type="protein sequence ID" value="SSX33002.1"/>
    <property type="molecule type" value="Genomic_DNA"/>
</dbReference>
<evidence type="ECO:0000256" key="1">
    <source>
        <dbReference type="PROSITE-ProRule" id="PRU01263"/>
    </source>
</evidence>
<dbReference type="Pfam" id="PF07776">
    <property type="entry name" value="zf-AD"/>
    <property type="match status" value="1"/>
</dbReference>
<dbReference type="PANTHER" id="PTHR39942:SF1">
    <property type="entry name" value="BCDNA.LD26519-RELATED"/>
    <property type="match status" value="1"/>
</dbReference>
<dbReference type="GO" id="GO:0008270">
    <property type="term" value="F:zinc ion binding"/>
    <property type="evidence" value="ECO:0007669"/>
    <property type="project" value="UniProtKB-UniRule"/>
</dbReference>
<keyword evidence="1" id="KW-0863">Zinc-finger</keyword>
<dbReference type="Gene3D" id="3.40.1800.20">
    <property type="match status" value="1"/>
</dbReference>
<feature type="domain" description="ZAD" evidence="2">
    <location>
        <begin position="17"/>
        <end position="87"/>
    </location>
</feature>
<feature type="binding site" evidence="1">
    <location>
        <position position="60"/>
    </location>
    <ligand>
        <name>Zn(2+)</name>
        <dbReference type="ChEBI" id="CHEBI:29105"/>
    </ligand>
</feature>
<dbReference type="PROSITE" id="PS51915">
    <property type="entry name" value="ZAD"/>
    <property type="match status" value="1"/>
</dbReference>
<dbReference type="AlphaFoldDB" id="A0A336MRD5"/>
<dbReference type="SUPFAM" id="SSF57716">
    <property type="entry name" value="Glucocorticoid receptor-like (DNA-binding domain)"/>
    <property type="match status" value="1"/>
</dbReference>
<feature type="binding site" evidence="1">
    <location>
        <position position="63"/>
    </location>
    <ligand>
        <name>Zn(2+)</name>
        <dbReference type="ChEBI" id="CHEBI:29105"/>
    </ligand>
</feature>